<feature type="compositionally biased region" description="Basic and acidic residues" evidence="1">
    <location>
        <begin position="848"/>
        <end position="863"/>
    </location>
</feature>
<dbReference type="GeneID" id="94169354"/>
<feature type="region of interest" description="Disordered" evidence="1">
    <location>
        <begin position="316"/>
        <end position="420"/>
    </location>
</feature>
<feature type="region of interest" description="Disordered" evidence="1">
    <location>
        <begin position="1"/>
        <end position="36"/>
    </location>
</feature>
<keyword evidence="3" id="KW-1185">Reference proteome</keyword>
<dbReference type="OrthoDB" id="265587at2759"/>
<protein>
    <submittedName>
        <fullName evidence="2">Uncharacterized protein</fullName>
    </submittedName>
</protein>
<dbReference type="PANTHER" id="PTHR35615">
    <property type="entry name" value="PRESENT IN THE OUTER MITOCHONDRIAL MEMBRANE PROTEOME 22-RELATED"/>
    <property type="match status" value="1"/>
</dbReference>
<feature type="region of interest" description="Disordered" evidence="1">
    <location>
        <begin position="466"/>
        <end position="535"/>
    </location>
</feature>
<evidence type="ECO:0000313" key="2">
    <source>
        <dbReference type="EMBL" id="KAG5469939.1"/>
    </source>
</evidence>
<feature type="region of interest" description="Disordered" evidence="1">
    <location>
        <begin position="626"/>
        <end position="686"/>
    </location>
</feature>
<feature type="compositionally biased region" description="Polar residues" evidence="1">
    <location>
        <begin position="658"/>
        <end position="683"/>
    </location>
</feature>
<dbReference type="Proteomes" id="UP000674179">
    <property type="component" value="Chromosome 33"/>
</dbReference>
<dbReference type="KEGG" id="lenr:94169354"/>
<feature type="compositionally biased region" description="Polar residues" evidence="1">
    <location>
        <begin position="513"/>
        <end position="534"/>
    </location>
</feature>
<accession>A0A836KB42</accession>
<sequence>MATATPPRGRDTALPLQRRSGEGPSRPARSLAEASGSFANEQYFDLPCALGNEDSDGRSSSAVSVCSGDKAGELQWHAPRNRLRRMSEDSDTGTRNEYPAYPAAASSVASSFFSAHLLTEASCERTAGQRLTENLYGMNMLRSSGSQASERASDTAEPLAKVCGLWGAAPSSSVQPAARMAQNTAATMAASSRGRPLADVDDPYHVLSIPTAGTMYLISRADSDQDSGNGGGCFTVRASQQDLYCLNTSALRLSTDVSASLSTRRQRNGIALRGGSASATSPCDRVAVPVCWEYGEWWMTPQSGTRDNFSMRLADTTTPTSVDERRSTPLANSASADVATQLTCRPPLSTRNSLPRPSPTTAVARQRQVDTDTTAKTRNASLAVGSQLPCGATESKASLPAKEQPPLAAPKNVAASPPPLPGTSAVSEVCVAVEHVPASAASLGKGAEDDNTVADIAVHGPREAMLHSGFSGSAKPIVRRRRRRVSDSGAPTPEAAPFPTADGTVEQPPFHPSSGNSTTYSVPRDTQTTPSTILSGIRVRRQSAFTTVASVSRFAVSRVSNLAPLSTPGVHPICSGADAPRRAPSPVCVAAPTATRKLLPPQAVAAVGQPSWTACNSLVPEVPHAPAGQGATAAPLLLPDNTAKGCPSDVSHRPENHSVATTVPGATSSSASTFSEDLTSGSSPRRACAQSLDLQLPPVSAEHRSNSNTDTFLLLRGRVGNAADPPEVLRAGCEVDWYVASQRDKADAHVANSCPTTLTLTVATSETPAAPAMRALATSCGLSDEGGIARPTEDAPHRLLQANERAQPHLPKECALGSGGGGAPSRRAVHIPVSASPGIPQKASPTRELAHGHEAARAQEKRRSSYNPTRFPPGQRRRVGFKENMEVVLPDSKSLRVSTPSWLEFRKPTMREQGKEMMPSTEEVYTHLMTRSNALCALVVVDEDAVRKPCLVVSGLSVRVYEEDKEVSLAMGRMAHGVTKALKRRCCAAPSLFLRSASCDDDEDWSDSDGAAVGIHCGVGLSNRATSSGGGGLPSTLKSFVLLPDKKERRSRSGVFDSADPRTGEFDRYLRKFDVDETLSRLAGKKECHSVALELLMRTWVTGHNTCLLLGNGNGRSTQSLDVVVAAVESAMSMLRERLRDPASCVELHICMGEVADDEDSGGAAVVDLLTSSSGSDEGDDEDDESERVARRRSRGASHSSKKSSASRPRVRLARSLLLGTFVKGLRSVKIDDATRSTGAIGRVLTLGFLRFNMSAHSSRNNSMSNLSSLSSAALHRVHTSFATLRLKTICRGADMRSARLSARESATRGGMFSSKVRRSRSVEYRADVFVSSLLLVYFGTEYMVLDTLVQRSQAYRTAMREEDEGFVHPNAPVRHQKPVFHPANWPNAIGLLESLLCDALGGRTRTLACLCLSEYDSRATLWLRAVSRARRITNVTPNCGNVRNYLVYLLEQYDVLAVQQRRRKQDSRLLLPELGTPATSKRQNGGRLAVVRCSKMSGQWSAYCVKMMIADLDAFLAAPTGEIPSMERLEIANEMIPGPQPDSLTGLRLAFLSRKE</sequence>
<feature type="region of interest" description="Disordered" evidence="1">
    <location>
        <begin position="1170"/>
        <end position="1209"/>
    </location>
</feature>
<name>A0A836KB42_LEIEN</name>
<feature type="compositionally biased region" description="Polar residues" evidence="1">
    <location>
        <begin position="329"/>
        <end position="363"/>
    </location>
</feature>
<evidence type="ECO:0000313" key="3">
    <source>
        <dbReference type="Proteomes" id="UP000674179"/>
    </source>
</evidence>
<organism evidence="2 3">
    <name type="scientific">Leishmania enriettii</name>
    <dbReference type="NCBI Taxonomy" id="5663"/>
    <lineage>
        <taxon>Eukaryota</taxon>
        <taxon>Discoba</taxon>
        <taxon>Euglenozoa</taxon>
        <taxon>Kinetoplastea</taxon>
        <taxon>Metakinetoplastina</taxon>
        <taxon>Trypanosomatida</taxon>
        <taxon>Trypanosomatidae</taxon>
        <taxon>Leishmaniinae</taxon>
        <taxon>Leishmania</taxon>
    </lineage>
</organism>
<evidence type="ECO:0000256" key="1">
    <source>
        <dbReference type="SAM" id="MobiDB-lite"/>
    </source>
</evidence>
<dbReference type="EMBL" id="JAFHKP010000033">
    <property type="protein sequence ID" value="KAG5469939.1"/>
    <property type="molecule type" value="Genomic_DNA"/>
</dbReference>
<reference evidence="2 3" key="1">
    <citation type="submission" date="2021-02" db="EMBL/GenBank/DDBJ databases">
        <title>Leishmania (Mundinia) enrietti genome sequencing and assembly.</title>
        <authorList>
            <person name="Almutairi H."/>
            <person name="Gatherer D."/>
        </authorList>
    </citation>
    <scope>NUCLEOTIDE SEQUENCE [LARGE SCALE GENOMIC DNA]</scope>
    <source>
        <strain evidence="2">CUR178</strain>
    </source>
</reference>
<dbReference type="PANTHER" id="PTHR35615:SF7">
    <property type="entry name" value="PRESENT IN THE OUTER MITOCHONDRIAL MEMBRANE PROTEOME 22"/>
    <property type="match status" value="1"/>
</dbReference>
<dbReference type="RefSeq" id="XP_067689947.1">
    <property type="nucleotide sequence ID" value="XM_067833844.1"/>
</dbReference>
<feature type="compositionally biased region" description="Basic residues" evidence="1">
    <location>
        <begin position="1190"/>
        <end position="1202"/>
    </location>
</feature>
<feature type="compositionally biased region" description="Low complexity" evidence="1">
    <location>
        <begin position="490"/>
        <end position="501"/>
    </location>
</feature>
<proteinExistence type="predicted"/>
<comment type="caution">
    <text evidence="2">The sequence shown here is derived from an EMBL/GenBank/DDBJ whole genome shotgun (WGS) entry which is preliminary data.</text>
</comment>
<feature type="region of interest" description="Disordered" evidence="1">
    <location>
        <begin position="835"/>
        <end position="876"/>
    </location>
</feature>
<gene>
    <name evidence="2" type="ORF">CUR178_02081</name>
</gene>
<feature type="compositionally biased region" description="Acidic residues" evidence="1">
    <location>
        <begin position="1177"/>
        <end position="1186"/>
    </location>
</feature>